<keyword evidence="2" id="KW-0597">Phosphoprotein</keyword>
<dbReference type="SUPFAM" id="SSF56784">
    <property type="entry name" value="HAD-like"/>
    <property type="match status" value="1"/>
</dbReference>
<dbReference type="PANTHER" id="PTHR10788">
    <property type="entry name" value="TREHALOSE-6-PHOSPHATE SYNTHASE"/>
    <property type="match status" value="1"/>
</dbReference>
<dbReference type="SUPFAM" id="SSF53756">
    <property type="entry name" value="UDP-Glycosyltransferase/glycogen phosphorylase"/>
    <property type="match status" value="1"/>
</dbReference>
<dbReference type="InterPro" id="IPR023214">
    <property type="entry name" value="HAD_sf"/>
</dbReference>
<keyword evidence="5" id="KW-1185">Reference proteome</keyword>
<feature type="region of interest" description="Disordered" evidence="3">
    <location>
        <begin position="106"/>
        <end position="131"/>
    </location>
</feature>
<dbReference type="Gene3D" id="3.40.50.1000">
    <property type="entry name" value="HAD superfamily/HAD-like"/>
    <property type="match status" value="1"/>
</dbReference>
<dbReference type="AlphaFoldDB" id="A0A1E4TCH9"/>
<dbReference type="GO" id="GO:0005829">
    <property type="term" value="C:cytosol"/>
    <property type="evidence" value="ECO:0007669"/>
    <property type="project" value="TreeGrafter"/>
</dbReference>
<keyword evidence="4" id="KW-0808">Transferase</keyword>
<accession>A0A1E4TCH9</accession>
<protein>
    <submittedName>
        <fullName evidence="4">Glycosyltransferase family 20 protein</fullName>
    </submittedName>
</protein>
<dbReference type="Pfam" id="PF00982">
    <property type="entry name" value="Glyco_transf_20"/>
    <property type="match status" value="1"/>
</dbReference>
<reference evidence="5" key="1">
    <citation type="submission" date="2016-02" db="EMBL/GenBank/DDBJ databases">
        <title>Comparative genomics of biotechnologically important yeasts.</title>
        <authorList>
            <consortium name="DOE Joint Genome Institute"/>
            <person name="Riley R."/>
            <person name="Haridas S."/>
            <person name="Wolfe K.H."/>
            <person name="Lopes M.R."/>
            <person name="Hittinger C.T."/>
            <person name="Goker M."/>
            <person name="Salamov A."/>
            <person name="Wisecaver J."/>
            <person name="Long T.M."/>
            <person name="Aerts A.L."/>
            <person name="Barry K."/>
            <person name="Choi C."/>
            <person name="Clum A."/>
            <person name="Coughlan A.Y."/>
            <person name="Deshpande S."/>
            <person name="Douglass A.P."/>
            <person name="Hanson S.J."/>
            <person name="Klenk H.-P."/>
            <person name="Labutti K."/>
            <person name="Lapidus A."/>
            <person name="Lindquist E."/>
            <person name="Lipzen A."/>
            <person name="Meier-Kolthoff J.P."/>
            <person name="Ohm R.A."/>
            <person name="Otillar R.P."/>
            <person name="Pangilinan J."/>
            <person name="Peng Y."/>
            <person name="Rokas A."/>
            <person name="Rosa C.A."/>
            <person name="Scheuner C."/>
            <person name="Sibirny A.A."/>
            <person name="Slot J.C."/>
            <person name="Stielow J.B."/>
            <person name="Sun H."/>
            <person name="Kurtzman C.P."/>
            <person name="Blackwell M."/>
            <person name="Jeffries T.W."/>
            <person name="Grigoriev I.V."/>
        </authorList>
    </citation>
    <scope>NUCLEOTIDE SEQUENCE [LARGE SCALE GENOMIC DNA]</scope>
    <source>
        <strain evidence="5">NRRL Y-17796</strain>
    </source>
</reference>
<feature type="region of interest" description="Disordered" evidence="3">
    <location>
        <begin position="46"/>
        <end position="75"/>
    </location>
</feature>
<evidence type="ECO:0000256" key="2">
    <source>
        <dbReference type="ARBA" id="ARBA00022553"/>
    </source>
</evidence>
<dbReference type="GO" id="GO:0003825">
    <property type="term" value="F:alpha,alpha-trehalose-phosphate synthase (UDP-forming) activity"/>
    <property type="evidence" value="ECO:0007669"/>
    <property type="project" value="TreeGrafter"/>
</dbReference>
<dbReference type="FunFam" id="3.40.50.2000:FF:000099">
    <property type="entry name" value="Alpha,alpha-trehalose phosphate synthase subunit, putative"/>
    <property type="match status" value="1"/>
</dbReference>
<dbReference type="Pfam" id="PF02358">
    <property type="entry name" value="Trehalose_PPase"/>
    <property type="match status" value="1"/>
</dbReference>
<name>A0A1E4TCH9_9ASCO</name>
<dbReference type="Gene3D" id="3.40.50.2000">
    <property type="entry name" value="Glycogen Phosphorylase B"/>
    <property type="match status" value="2"/>
</dbReference>
<dbReference type="PANTHER" id="PTHR10788:SF15">
    <property type="entry name" value="TREHALOSE SYNTHASE COMPLEX REGULATORY SUBUNIT TPS3-RELATED"/>
    <property type="match status" value="1"/>
</dbReference>
<gene>
    <name evidence="4" type="ORF">CANCADRAFT_4083</name>
</gene>
<evidence type="ECO:0000256" key="1">
    <source>
        <dbReference type="ARBA" id="ARBA00005409"/>
    </source>
</evidence>
<dbReference type="OrthoDB" id="755951at2759"/>
<dbReference type="EMBL" id="KV453843">
    <property type="protein sequence ID" value="ODV89465.1"/>
    <property type="molecule type" value="Genomic_DNA"/>
</dbReference>
<dbReference type="InterPro" id="IPR003337">
    <property type="entry name" value="Trehalose_PPase"/>
</dbReference>
<evidence type="ECO:0000256" key="3">
    <source>
        <dbReference type="SAM" id="MobiDB-lite"/>
    </source>
</evidence>
<feature type="compositionally biased region" description="Low complexity" evidence="3">
    <location>
        <begin position="46"/>
        <end position="62"/>
    </location>
</feature>
<organism evidence="4 5">
    <name type="scientific">Tortispora caseinolytica NRRL Y-17796</name>
    <dbReference type="NCBI Taxonomy" id="767744"/>
    <lineage>
        <taxon>Eukaryota</taxon>
        <taxon>Fungi</taxon>
        <taxon>Dikarya</taxon>
        <taxon>Ascomycota</taxon>
        <taxon>Saccharomycotina</taxon>
        <taxon>Trigonopsidomycetes</taxon>
        <taxon>Trigonopsidales</taxon>
        <taxon>Trigonopsidaceae</taxon>
        <taxon>Tortispora</taxon>
    </lineage>
</organism>
<sequence>MHRSAAACVHMFDADDDAFDERDTPIAPPVPVGAISRRSSLLQSLTAAASSSASRAQSGSNSPAADSRPLEDSKGSYFSNSMSNLAFAMSANTDITAVTPNDALFAPYPARTPYKQPKSRASSPTPRKSIVEDRVPREVETTSLRFVPRKPNTDLTALRNVHIEDSFSARPGIRQHRNQADMRDFYANASWQILRYRKGNGGLTNAIPTNDRTYPSFAWIGTLGMPTDSLDERTKKAISDALIKDYQNYPVIVSDSTFDGHYSHYCKQILWPTLHYQIPDNPKSKAYEDHSWIHYYTLNRGIADAVIAAYKPDDIIWIHDYHLFLVPNMVRQALPDAVIGYFLHVSFPSSEVFRCLPTRRTILEGMLGANYIGFQTSEYARHFMQTCNRILAADVANNVVRYLGRASYIGSCAIGINPHRLAMELTKSEVTQWRSVFRQKWEGMKIIASRDKMDNMRGLKQKFLAFERFLLKHPERKRDTVLVQVCMTDRSNSETELDISEIIDRINSSNADISSHQPVVLLNQDIAYEQYLALLLESDSFVVTSLREGMNLTCHEYIFVQSENCGSLILSEFTGTASGPFREEALIVNPWSIEKVAEAFDMAVSMSMDERRKRWKKMYQYITTHTGFDWTKSNLDAISTAWKNSRRVSDIVPPLDMKMVKSQFQLVQAPAYRMFFFDYEGTLTFWGSSKSSFFASPQKVIAALIELTSDPNNVIYLMSGLMAGELERTFRQVPNLGLIAENGCYIRPFASNEWISLIDERKLSWVPTVKKYLDAISERILGSYLVVRKASIAFHIEDAEDPVQVEQWTGECVNHINVFFERENIKAVASDHIIVVEPLDVTKSRAAEFALGRELSRRDNKLPGFLMVVGNAEDDENVFLWADRLGIPQQYVFTATFPRRISQAKASVEGINGALSLLAELAAHH</sequence>
<dbReference type="GO" id="GO:0004805">
    <property type="term" value="F:trehalose-phosphatase activity"/>
    <property type="evidence" value="ECO:0007669"/>
    <property type="project" value="TreeGrafter"/>
</dbReference>
<dbReference type="CDD" id="cd03788">
    <property type="entry name" value="GT20_TPS"/>
    <property type="match status" value="1"/>
</dbReference>
<dbReference type="Gene3D" id="3.30.70.1020">
    <property type="entry name" value="Trehalose-6-phosphate phosphatase related protein, domain 2"/>
    <property type="match status" value="1"/>
</dbReference>
<dbReference type="GO" id="GO:0005992">
    <property type="term" value="P:trehalose biosynthetic process"/>
    <property type="evidence" value="ECO:0007669"/>
    <property type="project" value="InterPro"/>
</dbReference>
<dbReference type="InterPro" id="IPR036412">
    <property type="entry name" value="HAD-like_sf"/>
</dbReference>
<evidence type="ECO:0000313" key="5">
    <source>
        <dbReference type="Proteomes" id="UP000095023"/>
    </source>
</evidence>
<comment type="similarity">
    <text evidence="1">In the N-terminal section; belongs to the glycosyltransferase 20 family.</text>
</comment>
<evidence type="ECO:0000313" key="4">
    <source>
        <dbReference type="EMBL" id="ODV89465.1"/>
    </source>
</evidence>
<dbReference type="InterPro" id="IPR001830">
    <property type="entry name" value="Glyco_trans_20"/>
</dbReference>
<dbReference type="GO" id="GO:0005946">
    <property type="term" value="C:alpha,alpha-trehalose-phosphate synthase complex (UDP-forming)"/>
    <property type="evidence" value="ECO:0007669"/>
    <property type="project" value="TreeGrafter"/>
</dbReference>
<dbReference type="Proteomes" id="UP000095023">
    <property type="component" value="Unassembled WGS sequence"/>
</dbReference>
<proteinExistence type="inferred from homology"/>